<keyword evidence="1" id="KW-0732">Signal</keyword>
<evidence type="ECO:0008006" key="4">
    <source>
        <dbReference type="Google" id="ProtNLM"/>
    </source>
</evidence>
<feature type="chain" id="PRO_5023081575" description="PsbP C-terminal domain-containing protein" evidence="1">
    <location>
        <begin position="27"/>
        <end position="183"/>
    </location>
</feature>
<gene>
    <name evidence="2" type="ORF">Pla144_14680</name>
</gene>
<name>A0A5C6CXI6_9BACT</name>
<organism evidence="2 3">
    <name type="scientific">Bythopirellula polymerisocia</name>
    <dbReference type="NCBI Taxonomy" id="2528003"/>
    <lineage>
        <taxon>Bacteria</taxon>
        <taxon>Pseudomonadati</taxon>
        <taxon>Planctomycetota</taxon>
        <taxon>Planctomycetia</taxon>
        <taxon>Pirellulales</taxon>
        <taxon>Lacipirellulaceae</taxon>
        <taxon>Bythopirellula</taxon>
    </lineage>
</organism>
<comment type="caution">
    <text evidence="2">The sequence shown here is derived from an EMBL/GenBank/DDBJ whole genome shotgun (WGS) entry which is preliminary data.</text>
</comment>
<proteinExistence type="predicted"/>
<dbReference type="AlphaFoldDB" id="A0A5C6CXI6"/>
<keyword evidence="3" id="KW-1185">Reference proteome</keyword>
<accession>A0A5C6CXI6</accession>
<evidence type="ECO:0000313" key="2">
    <source>
        <dbReference type="EMBL" id="TWU28181.1"/>
    </source>
</evidence>
<evidence type="ECO:0000313" key="3">
    <source>
        <dbReference type="Proteomes" id="UP000318437"/>
    </source>
</evidence>
<dbReference type="EMBL" id="SJPS01000002">
    <property type="protein sequence ID" value="TWU28181.1"/>
    <property type="molecule type" value="Genomic_DNA"/>
</dbReference>
<feature type="signal peptide" evidence="1">
    <location>
        <begin position="1"/>
        <end position="26"/>
    </location>
</feature>
<reference evidence="2 3" key="1">
    <citation type="submission" date="2019-02" db="EMBL/GenBank/DDBJ databases">
        <title>Deep-cultivation of Planctomycetes and their phenomic and genomic characterization uncovers novel biology.</title>
        <authorList>
            <person name="Wiegand S."/>
            <person name="Jogler M."/>
            <person name="Boedeker C."/>
            <person name="Pinto D."/>
            <person name="Vollmers J."/>
            <person name="Rivas-Marin E."/>
            <person name="Kohn T."/>
            <person name="Peeters S.H."/>
            <person name="Heuer A."/>
            <person name="Rast P."/>
            <person name="Oberbeckmann S."/>
            <person name="Bunk B."/>
            <person name="Jeske O."/>
            <person name="Meyerdierks A."/>
            <person name="Storesund J.E."/>
            <person name="Kallscheuer N."/>
            <person name="Luecker S."/>
            <person name="Lage O.M."/>
            <person name="Pohl T."/>
            <person name="Merkel B.J."/>
            <person name="Hornburger P."/>
            <person name="Mueller R.-W."/>
            <person name="Bruemmer F."/>
            <person name="Labrenz M."/>
            <person name="Spormann A.M."/>
            <person name="Op Den Camp H."/>
            <person name="Overmann J."/>
            <person name="Amann R."/>
            <person name="Jetten M.S.M."/>
            <person name="Mascher T."/>
            <person name="Medema M.H."/>
            <person name="Devos D.P."/>
            <person name="Kaster A.-K."/>
            <person name="Ovreas L."/>
            <person name="Rohde M."/>
            <person name="Galperin M.Y."/>
            <person name="Jogler C."/>
        </authorList>
    </citation>
    <scope>NUCLEOTIDE SEQUENCE [LARGE SCALE GENOMIC DNA]</scope>
    <source>
        <strain evidence="2 3">Pla144</strain>
    </source>
</reference>
<evidence type="ECO:0000256" key="1">
    <source>
        <dbReference type="SAM" id="SignalP"/>
    </source>
</evidence>
<protein>
    <recommendedName>
        <fullName evidence="4">PsbP C-terminal domain-containing protein</fullName>
    </recommendedName>
</protein>
<dbReference type="Proteomes" id="UP000318437">
    <property type="component" value="Unassembled WGS sequence"/>
</dbReference>
<sequence precursor="true">MFNSFPMRSVIATAVFLLLPIATSQAAEPQSAAQLTEFRSKEGKFSVHLLGEPVHETTEVGDAKETQHQFSTPAAQGVYLVSYQDNPNLKGKPPKEMELALESGRDRLLGAFEGELLESKSLKLNEVHPGLNFRLTIPRAQGEARCRFYMVGTRLYQILVIGAPDFVNAEQATEVIDSFKLLP</sequence>